<name>A0A7C5V3M2_9FIRM</name>
<dbReference type="GO" id="GO:1990904">
    <property type="term" value="C:ribonucleoprotein complex"/>
    <property type="evidence" value="ECO:0007669"/>
    <property type="project" value="UniProtKB-KW"/>
</dbReference>
<dbReference type="InterPro" id="IPR049946">
    <property type="entry name" value="RIBOSOMAL_L20_CS"/>
</dbReference>
<dbReference type="GO" id="GO:0005840">
    <property type="term" value="C:ribosome"/>
    <property type="evidence" value="ECO:0007669"/>
    <property type="project" value="UniProtKB-KW"/>
</dbReference>
<keyword evidence="3 8" id="KW-0694">RNA-binding</keyword>
<dbReference type="GO" id="GO:0000027">
    <property type="term" value="P:ribosomal large subunit assembly"/>
    <property type="evidence" value="ECO:0007669"/>
    <property type="project" value="UniProtKB-UniRule"/>
</dbReference>
<evidence type="ECO:0000256" key="9">
    <source>
        <dbReference type="RuleBase" id="RU000560"/>
    </source>
</evidence>
<dbReference type="EMBL" id="DRUZ01000041">
    <property type="protein sequence ID" value="HHS01583.1"/>
    <property type="molecule type" value="Genomic_DNA"/>
</dbReference>
<dbReference type="NCBIfam" id="TIGR01032">
    <property type="entry name" value="rplT_bact"/>
    <property type="match status" value="1"/>
</dbReference>
<evidence type="ECO:0000256" key="1">
    <source>
        <dbReference type="ARBA" id="ARBA00007698"/>
    </source>
</evidence>
<evidence type="ECO:0000256" key="7">
    <source>
        <dbReference type="ARBA" id="ARBA00035172"/>
    </source>
</evidence>
<dbReference type="OMA" id="GRRKNVW"/>
<dbReference type="PRINTS" id="PR00062">
    <property type="entry name" value="RIBOSOMALL20"/>
</dbReference>
<dbReference type="InterPro" id="IPR035566">
    <property type="entry name" value="Ribosomal_protein_bL20_C"/>
</dbReference>
<protein>
    <recommendedName>
        <fullName evidence="7 8">Large ribosomal subunit protein bL20</fullName>
    </recommendedName>
</protein>
<dbReference type="FunFam" id="1.10.1900.20:FF:000001">
    <property type="entry name" value="50S ribosomal protein L20"/>
    <property type="match status" value="1"/>
</dbReference>
<dbReference type="PANTHER" id="PTHR10986">
    <property type="entry name" value="39S RIBOSOMAL PROTEIN L20"/>
    <property type="match status" value="1"/>
</dbReference>
<dbReference type="CDD" id="cd07026">
    <property type="entry name" value="Ribosomal_L20"/>
    <property type="match status" value="1"/>
</dbReference>
<evidence type="ECO:0000256" key="5">
    <source>
        <dbReference type="ARBA" id="ARBA00023274"/>
    </source>
</evidence>
<proteinExistence type="inferred from homology"/>
<comment type="caution">
    <text evidence="10">The sequence shown here is derived from an EMBL/GenBank/DDBJ whole genome shotgun (WGS) entry which is preliminary data.</text>
</comment>
<dbReference type="Gene3D" id="6.10.160.10">
    <property type="match status" value="1"/>
</dbReference>
<dbReference type="GO" id="GO:0003735">
    <property type="term" value="F:structural constituent of ribosome"/>
    <property type="evidence" value="ECO:0007669"/>
    <property type="project" value="InterPro"/>
</dbReference>
<dbReference type="SUPFAM" id="SSF74731">
    <property type="entry name" value="Ribosomal protein L20"/>
    <property type="match status" value="1"/>
</dbReference>
<keyword evidence="4 8" id="KW-0689">Ribosomal protein</keyword>
<evidence type="ECO:0000256" key="4">
    <source>
        <dbReference type="ARBA" id="ARBA00022980"/>
    </source>
</evidence>
<dbReference type="Pfam" id="PF00453">
    <property type="entry name" value="Ribosomal_L20"/>
    <property type="match status" value="1"/>
</dbReference>
<dbReference type="Gene3D" id="1.10.1900.20">
    <property type="entry name" value="Ribosomal protein L20"/>
    <property type="match status" value="1"/>
</dbReference>
<organism evidence="10">
    <name type="scientific">Caldicellulosiruptor owensensis</name>
    <dbReference type="NCBI Taxonomy" id="55205"/>
    <lineage>
        <taxon>Bacteria</taxon>
        <taxon>Bacillati</taxon>
        <taxon>Bacillota</taxon>
        <taxon>Bacillota incertae sedis</taxon>
        <taxon>Caldicellulosiruptorales</taxon>
        <taxon>Caldicellulosiruptoraceae</taxon>
        <taxon>Caldicellulosiruptor</taxon>
    </lineage>
</organism>
<keyword evidence="2 8" id="KW-0699">rRNA-binding</keyword>
<reference evidence="10" key="1">
    <citation type="journal article" date="2020" name="mSystems">
        <title>Genome- and Community-Level Interaction Insights into Carbon Utilization and Element Cycling Functions of Hydrothermarchaeota in Hydrothermal Sediment.</title>
        <authorList>
            <person name="Zhou Z."/>
            <person name="Liu Y."/>
            <person name="Xu W."/>
            <person name="Pan J."/>
            <person name="Luo Z.H."/>
            <person name="Li M."/>
        </authorList>
    </citation>
    <scope>NUCLEOTIDE SEQUENCE [LARGE SCALE GENOMIC DNA]</scope>
    <source>
        <strain evidence="10">SpSt-102</strain>
    </source>
</reference>
<dbReference type="GO" id="GO:0006412">
    <property type="term" value="P:translation"/>
    <property type="evidence" value="ECO:0007669"/>
    <property type="project" value="InterPro"/>
</dbReference>
<evidence type="ECO:0000313" key="10">
    <source>
        <dbReference type="EMBL" id="HHS01583.1"/>
    </source>
</evidence>
<comment type="similarity">
    <text evidence="1 8 9">Belongs to the bacterial ribosomal protein bL20 family.</text>
</comment>
<comment type="function">
    <text evidence="6 8 9">Binds directly to 23S ribosomal RNA and is necessary for the in vitro assembly process of the 50S ribosomal subunit. It is not involved in the protein synthesizing functions of that subunit.</text>
</comment>
<evidence type="ECO:0000256" key="2">
    <source>
        <dbReference type="ARBA" id="ARBA00022730"/>
    </source>
</evidence>
<keyword evidence="5 8" id="KW-0687">Ribonucleoprotein</keyword>
<gene>
    <name evidence="8" type="primary">rplT</name>
    <name evidence="10" type="ORF">ENL71_03480</name>
</gene>
<evidence type="ECO:0000256" key="3">
    <source>
        <dbReference type="ARBA" id="ARBA00022884"/>
    </source>
</evidence>
<evidence type="ECO:0000256" key="8">
    <source>
        <dbReference type="HAMAP-Rule" id="MF_00382"/>
    </source>
</evidence>
<dbReference type="InterPro" id="IPR005813">
    <property type="entry name" value="Ribosomal_bL20"/>
</dbReference>
<accession>A0A7C5V3M2</accession>
<sequence>MRIKNGVWARKRHKKWLKLAKGYFGAKSKIFKQAHVAVMRSLRYAYIGRRLKKRDFRRLWITRINAAARQNGLSYSRFMNGLKKAGINLNRKVLADMAVNDQKAFAELVEIAKKQINAQ</sequence>
<dbReference type="GO" id="GO:0019843">
    <property type="term" value="F:rRNA binding"/>
    <property type="evidence" value="ECO:0007669"/>
    <property type="project" value="UniProtKB-UniRule"/>
</dbReference>
<dbReference type="PROSITE" id="PS00937">
    <property type="entry name" value="RIBOSOMAL_L20"/>
    <property type="match status" value="1"/>
</dbReference>
<dbReference type="AlphaFoldDB" id="A0A7C5V3M2"/>
<evidence type="ECO:0000256" key="6">
    <source>
        <dbReference type="ARBA" id="ARBA00024775"/>
    </source>
</evidence>
<dbReference type="HAMAP" id="MF_00382">
    <property type="entry name" value="Ribosomal_bL20"/>
    <property type="match status" value="1"/>
</dbReference>